<reference evidence="11" key="1">
    <citation type="submission" date="2018-09" db="EMBL/GenBank/DDBJ databases">
        <authorList>
            <person name="Livingstone P.G."/>
            <person name="Whitworth D.E."/>
        </authorList>
    </citation>
    <scope>NUCLEOTIDE SEQUENCE [LARGE SCALE GENOMIC DNA]</scope>
    <source>
        <strain evidence="11">CA054A</strain>
    </source>
</reference>
<evidence type="ECO:0000256" key="5">
    <source>
        <dbReference type="ARBA" id="ARBA00022927"/>
    </source>
</evidence>
<dbReference type="GO" id="GO:0005886">
    <property type="term" value="C:plasma membrane"/>
    <property type="evidence" value="ECO:0007669"/>
    <property type="project" value="TreeGrafter"/>
</dbReference>
<evidence type="ECO:0000256" key="1">
    <source>
        <dbReference type="ARBA" id="ARBA00006611"/>
    </source>
</evidence>
<keyword evidence="11" id="KW-1185">Reference proteome</keyword>
<dbReference type="GO" id="GO:0015627">
    <property type="term" value="C:type II protein secretion system complex"/>
    <property type="evidence" value="ECO:0007669"/>
    <property type="project" value="InterPro"/>
</dbReference>
<dbReference type="CDD" id="cd01129">
    <property type="entry name" value="PulE-GspE-like"/>
    <property type="match status" value="1"/>
</dbReference>
<dbReference type="Gene3D" id="3.40.50.300">
    <property type="entry name" value="P-loop containing nucleotide triphosphate hydrolases"/>
    <property type="match status" value="1"/>
</dbReference>
<evidence type="ECO:0000259" key="9">
    <source>
        <dbReference type="PROSITE" id="PS00662"/>
    </source>
</evidence>
<dbReference type="Pfam" id="PF05157">
    <property type="entry name" value="MshEN"/>
    <property type="match status" value="1"/>
</dbReference>
<dbReference type="InterPro" id="IPR013369">
    <property type="entry name" value="T2SS_GspE"/>
</dbReference>
<dbReference type="SUPFAM" id="SSF52540">
    <property type="entry name" value="P-loop containing nucleoside triphosphate hydrolases"/>
    <property type="match status" value="1"/>
</dbReference>
<dbReference type="PANTHER" id="PTHR30258:SF2">
    <property type="entry name" value="COMG OPERON PROTEIN 1"/>
    <property type="match status" value="1"/>
</dbReference>
<evidence type="ECO:0000256" key="4">
    <source>
        <dbReference type="ARBA" id="ARBA00022840"/>
    </source>
</evidence>
<dbReference type="InterPro" id="IPR001482">
    <property type="entry name" value="T2SS/T4SS_dom"/>
</dbReference>
<keyword evidence="2" id="KW-0813">Transport</keyword>
<evidence type="ECO:0000256" key="2">
    <source>
        <dbReference type="ARBA" id="ARBA00022448"/>
    </source>
</evidence>
<evidence type="ECO:0000313" key="11">
    <source>
        <dbReference type="Proteomes" id="UP000268094"/>
    </source>
</evidence>
<dbReference type="GO" id="GO:0016887">
    <property type="term" value="F:ATP hydrolysis activity"/>
    <property type="evidence" value="ECO:0007669"/>
    <property type="project" value="TreeGrafter"/>
</dbReference>
<dbReference type="EC" id="7.4.2.8" evidence="7"/>
<dbReference type="Proteomes" id="UP000268094">
    <property type="component" value="Unassembled WGS sequence"/>
</dbReference>
<comment type="catalytic activity">
    <reaction evidence="8">
        <text>ATP + H2O + cellular proteinSide 1 = ADP + phosphate + cellular proteinSide 2.</text>
        <dbReference type="EC" id="7.4.2.8"/>
    </reaction>
</comment>
<dbReference type="InterPro" id="IPR027417">
    <property type="entry name" value="P-loop_NTPase"/>
</dbReference>
<keyword evidence="6" id="KW-1278">Translocase</keyword>
<comment type="similarity">
    <text evidence="1">Belongs to the GSP E family.</text>
</comment>
<dbReference type="GO" id="GO:0015628">
    <property type="term" value="P:protein secretion by the type II secretion system"/>
    <property type="evidence" value="ECO:0007669"/>
    <property type="project" value="InterPro"/>
</dbReference>
<dbReference type="InterPro" id="IPR007831">
    <property type="entry name" value="T2SS_GspE_N"/>
</dbReference>
<comment type="caution">
    <text evidence="10">The sequence shown here is derived from an EMBL/GenBank/DDBJ whole genome shotgun (WGS) entry which is preliminary data.</text>
</comment>
<dbReference type="RefSeq" id="WP_120542184.1">
    <property type="nucleotide sequence ID" value="NZ_RAVZ01000130.1"/>
</dbReference>
<dbReference type="OrthoDB" id="9805147at2"/>
<dbReference type="Gene3D" id="3.30.300.160">
    <property type="entry name" value="Type II secretion system, protein E, N-terminal domain"/>
    <property type="match status" value="1"/>
</dbReference>
<feature type="domain" description="Bacterial type II secretion system protein E" evidence="9">
    <location>
        <begin position="420"/>
        <end position="434"/>
    </location>
</feature>
<organism evidence="10 11">
    <name type="scientific">Corallococcus terminator</name>
    <dbReference type="NCBI Taxonomy" id="2316733"/>
    <lineage>
        <taxon>Bacteria</taxon>
        <taxon>Pseudomonadati</taxon>
        <taxon>Myxococcota</taxon>
        <taxon>Myxococcia</taxon>
        <taxon>Myxococcales</taxon>
        <taxon>Cystobacterineae</taxon>
        <taxon>Myxococcaceae</taxon>
        <taxon>Corallococcus</taxon>
    </lineage>
</organism>
<dbReference type="Gene3D" id="3.30.450.90">
    <property type="match status" value="1"/>
</dbReference>
<evidence type="ECO:0000313" key="10">
    <source>
        <dbReference type="EMBL" id="RKG85596.1"/>
    </source>
</evidence>
<dbReference type="PROSITE" id="PS00662">
    <property type="entry name" value="T2SP_E"/>
    <property type="match status" value="1"/>
</dbReference>
<keyword evidence="5" id="KW-0653">Protein transport</keyword>
<dbReference type="Pfam" id="PF00437">
    <property type="entry name" value="T2SSE"/>
    <property type="match status" value="1"/>
</dbReference>
<gene>
    <name evidence="10" type="primary">gspE</name>
    <name evidence="10" type="ORF">D7V88_19635</name>
</gene>
<dbReference type="SUPFAM" id="SSF160246">
    <property type="entry name" value="EspE N-terminal domain-like"/>
    <property type="match status" value="1"/>
</dbReference>
<dbReference type="NCBIfam" id="TIGR02533">
    <property type="entry name" value="type_II_gspE"/>
    <property type="match status" value="1"/>
</dbReference>
<dbReference type="GO" id="GO:0008564">
    <property type="term" value="F:protein-exporting ATPase activity"/>
    <property type="evidence" value="ECO:0007669"/>
    <property type="project" value="UniProtKB-EC"/>
</dbReference>
<keyword evidence="4" id="KW-0067">ATP-binding</keyword>
<dbReference type="FunFam" id="3.30.450.90:FF:000001">
    <property type="entry name" value="Type II secretion system ATPase GspE"/>
    <property type="match status" value="1"/>
</dbReference>
<evidence type="ECO:0000256" key="7">
    <source>
        <dbReference type="ARBA" id="ARBA00024382"/>
    </source>
</evidence>
<proteinExistence type="inferred from homology"/>
<evidence type="ECO:0000256" key="6">
    <source>
        <dbReference type="ARBA" id="ARBA00022967"/>
    </source>
</evidence>
<accession>A0A3A8IST6</accession>
<evidence type="ECO:0000256" key="3">
    <source>
        <dbReference type="ARBA" id="ARBA00022741"/>
    </source>
</evidence>
<protein>
    <recommendedName>
        <fullName evidence="7">protein-secreting ATPase</fullName>
        <ecNumber evidence="7">7.4.2.8</ecNumber>
    </recommendedName>
</protein>
<dbReference type="PANTHER" id="PTHR30258">
    <property type="entry name" value="TYPE II SECRETION SYSTEM PROTEIN GSPE-RELATED"/>
    <property type="match status" value="1"/>
</dbReference>
<sequence>MNLTADPTTLQAADASTDVVGGRNDSTQVVAHGQAYLCGRPLGEILRALVPALTPEKIQEALAAQQEKGGRLGEILVGMKAITEEDVARALGHQLDLPYLQRIFVEEVDANLVKRIPINFARQTQLLPLSLEGDEVILAVADPLDTTALDHARLLLGQSIQPRIALASTIVDAINSVYDRSVNETADLVDEMETTEDLDSLAHELEEPKDLLDADDEAPVIRLVNSVLFRAAKERASDIHIEPGERELLVRFRIDGVLQEVIKPPKRYQNSIIARVKVMGQLNIAEKRLPQDGRIRIKLAGRDIDIRLSTTPTSFGERIVMRLLDKTATLLDLAEIGMSQQVLSAMQSVIKRSHGIVLVTGPTGSGKTTTLYGALSKINTSDLNILTVEDPVEYQLKGIGQMAIAPKIGLTFAQGLRSFLRQDPDVIMVGEIRDKETAEIAIQASLTGHLVLSTVHTNDAAGAVTRLVDMGVQPFLVASSLTGILAQRLVRRVCPDCRAPYTPTDADLKELGFTFKSFKDRFNTDRIYKAVGCPSCNRNGYRGRSGIYEFLFVDDDVRQLVLKNVDASTIKKSALAKGMITLLDDGVRKIALGETTIAEVLSITQEDI</sequence>
<dbReference type="GO" id="GO:0005524">
    <property type="term" value="F:ATP binding"/>
    <property type="evidence" value="ECO:0007669"/>
    <property type="project" value="UniProtKB-KW"/>
</dbReference>
<dbReference type="EMBL" id="RAVZ01000130">
    <property type="protein sequence ID" value="RKG85596.1"/>
    <property type="molecule type" value="Genomic_DNA"/>
</dbReference>
<dbReference type="AlphaFoldDB" id="A0A3A8IST6"/>
<keyword evidence="3" id="KW-0547">Nucleotide-binding</keyword>
<dbReference type="InterPro" id="IPR037257">
    <property type="entry name" value="T2SS_E_N_sf"/>
</dbReference>
<evidence type="ECO:0000256" key="8">
    <source>
        <dbReference type="ARBA" id="ARBA00034006"/>
    </source>
</evidence>
<name>A0A3A8IST6_9BACT</name>
<dbReference type="FunFam" id="3.40.50.300:FF:000398">
    <property type="entry name" value="Type IV pilus assembly ATPase PilB"/>
    <property type="match status" value="1"/>
</dbReference>